<evidence type="ECO:0008006" key="3">
    <source>
        <dbReference type="Google" id="ProtNLM"/>
    </source>
</evidence>
<dbReference type="EMBL" id="AP019735">
    <property type="protein sequence ID" value="BBL05263.1"/>
    <property type="molecule type" value="Genomic_DNA"/>
</dbReference>
<dbReference type="Pfam" id="PF14350">
    <property type="entry name" value="Beta_protein"/>
    <property type="match status" value="1"/>
</dbReference>
<gene>
    <name evidence="1" type="ORF">A5CBH24_25760</name>
</gene>
<dbReference type="RefSeq" id="WP_141413452.1">
    <property type="nucleotide sequence ID" value="NZ_AP019735.1"/>
</dbReference>
<evidence type="ECO:0000313" key="2">
    <source>
        <dbReference type="Proteomes" id="UP000318946"/>
    </source>
</evidence>
<protein>
    <recommendedName>
        <fullName evidence="3">Beta family protein</fullName>
    </recommendedName>
</protein>
<dbReference type="OrthoDB" id="7847670at2"/>
<dbReference type="InterPro" id="IPR025683">
    <property type="entry name" value="Protein_beta"/>
</dbReference>
<dbReference type="Proteomes" id="UP000318946">
    <property type="component" value="Chromosome"/>
</dbReference>
<accession>A0A4Y1WW07</accession>
<sequence length="365" mass="42208">MKYTLQIKTGDAEYRALKNIPKEIFANPNFRLLIEITRGRKSKNDKIGDLQKRVDALDDFLDPSSFVFFDITSEESLSNEQIDQLYDFQYGYVNWRILFAELHTQYPNAVPMLLVNDQDNDYTNFVAQIKTFTAEYNKIGYKIYPAVDEDIIEEEIKIIRDNIKEDTQLFIFYDQGYIVDGLIKMATARAVDYLGKTSAILETVRNVEYIFTSTSFPDSVTSLSGNMDGHIKCSEMLLYDQIISAVKDIKVSYSDYGSITPKRNDEAAYYSRGWTPRIDVPTISKQQIYYYRQKREKRDYADVYIDVAKKCISDSLFPSDVDCWGVKTIRSAATGFKPGATPSFWLSVRMNIFIIEQLKRLSIIQ</sequence>
<dbReference type="KEGG" id="acou:A5CBH24_25760"/>
<name>A0A4Y1WW07_9BACT</name>
<reference evidence="2" key="1">
    <citation type="submission" date="2019-06" db="EMBL/GenBank/DDBJ databases">
        <title>Alistipes onderdonkii subsp. vulgaris subsp. nov., Alistipes dispar sp. nov. and Alistipes communis sp. nov., isolated from human faeces, and creation of Alistipes onderdonkii subsp. onderdonkii subsp. nov.</title>
        <authorList>
            <person name="Sakamoto M."/>
            <person name="Ikeyama N."/>
            <person name="Ogata Y."/>
            <person name="Suda W."/>
            <person name="Iino T."/>
            <person name="Hattori M."/>
            <person name="Ohkuma M."/>
        </authorList>
    </citation>
    <scope>NUCLEOTIDE SEQUENCE [LARGE SCALE GENOMIC DNA]</scope>
    <source>
        <strain evidence="2">5CBH24</strain>
    </source>
</reference>
<dbReference type="AlphaFoldDB" id="A0A4Y1WW07"/>
<organism evidence="1 2">
    <name type="scientific">Alistipes communis</name>
    <dbReference type="NCBI Taxonomy" id="2585118"/>
    <lineage>
        <taxon>Bacteria</taxon>
        <taxon>Pseudomonadati</taxon>
        <taxon>Bacteroidota</taxon>
        <taxon>Bacteroidia</taxon>
        <taxon>Bacteroidales</taxon>
        <taxon>Rikenellaceae</taxon>
        <taxon>Alistipes</taxon>
    </lineage>
</organism>
<keyword evidence="2" id="KW-1185">Reference proteome</keyword>
<dbReference type="GeneID" id="78343285"/>
<evidence type="ECO:0000313" key="1">
    <source>
        <dbReference type="EMBL" id="BBL05263.1"/>
    </source>
</evidence>
<proteinExistence type="predicted"/>